<dbReference type="Gene3D" id="3.40.50.2000">
    <property type="entry name" value="Glycogen Phosphorylase B"/>
    <property type="match status" value="2"/>
</dbReference>
<evidence type="ECO:0000259" key="1">
    <source>
        <dbReference type="Pfam" id="PF13439"/>
    </source>
</evidence>
<evidence type="ECO:0000313" key="2">
    <source>
        <dbReference type="EMBL" id="GGD30911.1"/>
    </source>
</evidence>
<evidence type="ECO:0000313" key="3">
    <source>
        <dbReference type="Proteomes" id="UP000598997"/>
    </source>
</evidence>
<dbReference type="AlphaFoldDB" id="A0A916Y4V3"/>
<dbReference type="Proteomes" id="UP000598997">
    <property type="component" value="Unassembled WGS sequence"/>
</dbReference>
<dbReference type="GO" id="GO:0016757">
    <property type="term" value="F:glycosyltransferase activity"/>
    <property type="evidence" value="ECO:0007669"/>
    <property type="project" value="UniProtKB-ARBA"/>
</dbReference>
<dbReference type="CDD" id="cd03801">
    <property type="entry name" value="GT4_PimA-like"/>
    <property type="match status" value="1"/>
</dbReference>
<dbReference type="InterPro" id="IPR028098">
    <property type="entry name" value="Glyco_trans_4-like_N"/>
</dbReference>
<protein>
    <recommendedName>
        <fullName evidence="1">Glycosyltransferase subfamily 4-like N-terminal domain-containing protein</fullName>
    </recommendedName>
</protein>
<organism evidence="2 3">
    <name type="scientific">Croceicoccus pelagius</name>
    <dbReference type="NCBI Taxonomy" id="1703341"/>
    <lineage>
        <taxon>Bacteria</taxon>
        <taxon>Pseudomonadati</taxon>
        <taxon>Pseudomonadota</taxon>
        <taxon>Alphaproteobacteria</taxon>
        <taxon>Sphingomonadales</taxon>
        <taxon>Erythrobacteraceae</taxon>
        <taxon>Croceicoccus</taxon>
    </lineage>
</organism>
<keyword evidence="3" id="KW-1185">Reference proteome</keyword>
<accession>A0A916Y4V3</accession>
<dbReference type="SUPFAM" id="SSF53756">
    <property type="entry name" value="UDP-Glycosyltransferase/glycogen phosphorylase"/>
    <property type="match status" value="1"/>
</dbReference>
<dbReference type="Pfam" id="PF13692">
    <property type="entry name" value="Glyco_trans_1_4"/>
    <property type="match status" value="1"/>
</dbReference>
<dbReference type="RefSeq" id="WP_066765840.1">
    <property type="nucleotide sequence ID" value="NZ_BMIO01000001.1"/>
</dbReference>
<reference evidence="2 3" key="1">
    <citation type="journal article" date="2014" name="Int. J. Syst. Evol. Microbiol.">
        <title>Complete genome sequence of Corynebacterium casei LMG S-19264T (=DSM 44701T), isolated from a smear-ripened cheese.</title>
        <authorList>
            <consortium name="US DOE Joint Genome Institute (JGI-PGF)"/>
            <person name="Walter F."/>
            <person name="Albersmeier A."/>
            <person name="Kalinowski J."/>
            <person name="Ruckert C."/>
        </authorList>
    </citation>
    <scope>NUCLEOTIDE SEQUENCE [LARGE SCALE GENOMIC DNA]</scope>
    <source>
        <strain evidence="2 3">CGMCC 1.15358</strain>
    </source>
</reference>
<name>A0A916Y4V3_9SPHN</name>
<feature type="domain" description="Glycosyltransferase subfamily 4-like N-terminal" evidence="1">
    <location>
        <begin position="63"/>
        <end position="151"/>
    </location>
</feature>
<dbReference type="Pfam" id="PF13439">
    <property type="entry name" value="Glyco_transf_4"/>
    <property type="match status" value="1"/>
</dbReference>
<proteinExistence type="predicted"/>
<dbReference type="PANTHER" id="PTHR12526">
    <property type="entry name" value="GLYCOSYLTRANSFERASE"/>
    <property type="match status" value="1"/>
</dbReference>
<dbReference type="EMBL" id="BMIO01000001">
    <property type="protein sequence ID" value="GGD30911.1"/>
    <property type="molecule type" value="Genomic_DNA"/>
</dbReference>
<sequence length="329" mass="35817">MKIWLPYTHAPTGSTTFVKALGRWLESRGHDAAVQSFPHAFQFAPWLLKGVAPPDGTEAIIYNSWNAPAFQRDGVRTICVEHLFVLDPAIRPFKSAPQAIFHDLFVRNFVAHGYARADRVVTVSDYTARAVRAEFPRSNPIAIPNGIDVERFSPVAAPPAEGPFRLFFAGTPSIRKGIDLLAPIMRDLGESFELRMTASESDCPDLAGLANVTFLGRLQQDEMIREYATSHALLAPTRLEGLPLSVLEAMACGAPVIASDISSLPEAVDDGVTGLLCPVDEPQGFIDGARTLAADPARREAMARAARTRATGRFSMDRMGEAYLTLLTP</sequence>
<gene>
    <name evidence="2" type="ORF">GCM10010989_01290</name>
</gene>
<comment type="caution">
    <text evidence="2">The sequence shown here is derived from an EMBL/GenBank/DDBJ whole genome shotgun (WGS) entry which is preliminary data.</text>
</comment>